<reference evidence="1 2" key="1">
    <citation type="submission" date="2019-11" db="EMBL/GenBank/DDBJ databases">
        <title>Whole genome sequence of Oryza granulata.</title>
        <authorList>
            <person name="Li W."/>
        </authorList>
    </citation>
    <scope>NUCLEOTIDE SEQUENCE [LARGE SCALE GENOMIC DNA]</scope>
    <source>
        <strain evidence="2">cv. Menghai</strain>
        <tissue evidence="1">Leaf</tissue>
    </source>
</reference>
<dbReference type="EMBL" id="SPHZ02000008">
    <property type="protein sequence ID" value="KAF0902198.1"/>
    <property type="molecule type" value="Genomic_DNA"/>
</dbReference>
<name>A0A6G1CNZ8_9ORYZ</name>
<comment type="caution">
    <text evidence="1">The sequence shown here is derived from an EMBL/GenBank/DDBJ whole genome shotgun (WGS) entry which is preliminary data.</text>
</comment>
<proteinExistence type="predicted"/>
<evidence type="ECO:0000313" key="2">
    <source>
        <dbReference type="Proteomes" id="UP000479710"/>
    </source>
</evidence>
<evidence type="ECO:0000313" key="1">
    <source>
        <dbReference type="EMBL" id="KAF0902198.1"/>
    </source>
</evidence>
<dbReference type="OrthoDB" id="1914234at2759"/>
<dbReference type="AlphaFoldDB" id="A0A6G1CNZ8"/>
<sequence>MTVEDAEWFRRLTGRREVAISSRDYKFYSPRHKYRRITRPASAEGDSSPLVLHMYQIISSNTSPIYLKYLVCKLDIVILEGA</sequence>
<keyword evidence="2" id="KW-1185">Reference proteome</keyword>
<accession>A0A6G1CNZ8</accession>
<dbReference type="Proteomes" id="UP000479710">
    <property type="component" value="Unassembled WGS sequence"/>
</dbReference>
<protein>
    <submittedName>
        <fullName evidence="1">Uncharacterized protein</fullName>
    </submittedName>
</protein>
<organism evidence="1 2">
    <name type="scientific">Oryza meyeriana var. granulata</name>
    <dbReference type="NCBI Taxonomy" id="110450"/>
    <lineage>
        <taxon>Eukaryota</taxon>
        <taxon>Viridiplantae</taxon>
        <taxon>Streptophyta</taxon>
        <taxon>Embryophyta</taxon>
        <taxon>Tracheophyta</taxon>
        <taxon>Spermatophyta</taxon>
        <taxon>Magnoliopsida</taxon>
        <taxon>Liliopsida</taxon>
        <taxon>Poales</taxon>
        <taxon>Poaceae</taxon>
        <taxon>BOP clade</taxon>
        <taxon>Oryzoideae</taxon>
        <taxon>Oryzeae</taxon>
        <taxon>Oryzinae</taxon>
        <taxon>Oryza</taxon>
        <taxon>Oryza meyeriana</taxon>
    </lineage>
</organism>
<gene>
    <name evidence="1" type="ORF">E2562_014439</name>
</gene>